<name>A0ABN7VC67_GIGMA</name>
<evidence type="ECO:0000313" key="3">
    <source>
        <dbReference type="Proteomes" id="UP000789901"/>
    </source>
</evidence>
<evidence type="ECO:0000256" key="1">
    <source>
        <dbReference type="SAM" id="MobiDB-lite"/>
    </source>
</evidence>
<proteinExistence type="predicted"/>
<keyword evidence="3" id="KW-1185">Reference proteome</keyword>
<feature type="compositionally biased region" description="Basic and acidic residues" evidence="1">
    <location>
        <begin position="44"/>
        <end position="55"/>
    </location>
</feature>
<protein>
    <submittedName>
        <fullName evidence="2">45923_t:CDS:1</fullName>
    </submittedName>
</protein>
<dbReference type="EMBL" id="CAJVQB010011945">
    <property type="protein sequence ID" value="CAG8751649.1"/>
    <property type="molecule type" value="Genomic_DNA"/>
</dbReference>
<sequence length="91" mass="10656">SPKQDLKIAKAWKKERAQKQGQLTLLTEQLKEEKLKQLAKKIHHSEGPENKKDNEEGNYEDDEIDENNHENIDEDDYENNDGAIRLGREKN</sequence>
<organism evidence="2 3">
    <name type="scientific">Gigaspora margarita</name>
    <dbReference type="NCBI Taxonomy" id="4874"/>
    <lineage>
        <taxon>Eukaryota</taxon>
        <taxon>Fungi</taxon>
        <taxon>Fungi incertae sedis</taxon>
        <taxon>Mucoromycota</taxon>
        <taxon>Glomeromycotina</taxon>
        <taxon>Glomeromycetes</taxon>
        <taxon>Diversisporales</taxon>
        <taxon>Gigasporaceae</taxon>
        <taxon>Gigaspora</taxon>
    </lineage>
</organism>
<feature type="compositionally biased region" description="Acidic residues" evidence="1">
    <location>
        <begin position="56"/>
        <end position="65"/>
    </location>
</feature>
<comment type="caution">
    <text evidence="2">The sequence shown here is derived from an EMBL/GenBank/DDBJ whole genome shotgun (WGS) entry which is preliminary data.</text>
</comment>
<gene>
    <name evidence="2" type="ORF">GMARGA_LOCUS16459</name>
</gene>
<feature type="non-terminal residue" evidence="2">
    <location>
        <position position="1"/>
    </location>
</feature>
<accession>A0ABN7VC67</accession>
<evidence type="ECO:0000313" key="2">
    <source>
        <dbReference type="EMBL" id="CAG8751649.1"/>
    </source>
</evidence>
<feature type="region of interest" description="Disordered" evidence="1">
    <location>
        <begin position="37"/>
        <end position="91"/>
    </location>
</feature>
<reference evidence="2 3" key="1">
    <citation type="submission" date="2021-06" db="EMBL/GenBank/DDBJ databases">
        <authorList>
            <person name="Kallberg Y."/>
            <person name="Tangrot J."/>
            <person name="Rosling A."/>
        </authorList>
    </citation>
    <scope>NUCLEOTIDE SEQUENCE [LARGE SCALE GENOMIC DNA]</scope>
    <source>
        <strain evidence="2 3">120-4 pot B 10/14</strain>
    </source>
</reference>
<dbReference type="Proteomes" id="UP000789901">
    <property type="component" value="Unassembled WGS sequence"/>
</dbReference>